<sequence length="334" mass="38027">MNKLAWLLTVTALSLLLGLFWFEPTTCQSDLLLSCFNQRAIDPEQDWSHYSFVALGHIRTGRNKPGPNRNLQRNLYRVYAHDPAFVISLGDLYHNISDESIDNITRWVSANIPVPFFNAVGNHDTQTSAGHAPARYADAFGTPSFDFVLGSELYIFLENGSSPVLSEQQKTRLENLLLQAGDDTAIRNIFLFSHQLFWSYYNPALEPVFRYRHPVTPPSNYRYFLDTIKPLVESLPVGKRVFFLAGDIGGGRRFLQTFYHREGPITYIATGMGNASRDSFLTVTIIGGEVSLKATNFRSGETIPLEEFGLDYWRTFYRDNPEFATEIDRINNTR</sequence>
<dbReference type="InterPro" id="IPR051918">
    <property type="entry name" value="STPP_CPPED1"/>
</dbReference>
<gene>
    <name evidence="1" type="ORF">EYC82_14980</name>
</gene>
<evidence type="ECO:0008006" key="3">
    <source>
        <dbReference type="Google" id="ProtNLM"/>
    </source>
</evidence>
<reference evidence="1" key="1">
    <citation type="submission" date="2019-02" db="EMBL/GenBank/DDBJ databases">
        <authorList>
            <person name="Li S.-H."/>
        </authorList>
    </citation>
    <scope>NUCLEOTIDE SEQUENCE</scope>
    <source>
        <strain evidence="1">IMCC11814</strain>
    </source>
</reference>
<organism evidence="1 2">
    <name type="scientific">Candidatus Marimicrobium litorale</name>
    <dbReference type="NCBI Taxonomy" id="2518991"/>
    <lineage>
        <taxon>Bacteria</taxon>
        <taxon>Pseudomonadati</taxon>
        <taxon>Pseudomonadota</taxon>
        <taxon>Gammaproteobacteria</taxon>
        <taxon>Cellvibrionales</taxon>
        <taxon>Halieaceae</taxon>
        <taxon>Marimicrobium</taxon>
    </lineage>
</organism>
<dbReference type="InterPro" id="IPR029052">
    <property type="entry name" value="Metallo-depent_PP-like"/>
</dbReference>
<dbReference type="Proteomes" id="UP001143304">
    <property type="component" value="Unassembled WGS sequence"/>
</dbReference>
<proteinExistence type="predicted"/>
<dbReference type="PANTHER" id="PTHR43143:SF1">
    <property type="entry name" value="SERINE_THREONINE-PROTEIN PHOSPHATASE CPPED1"/>
    <property type="match status" value="1"/>
</dbReference>
<dbReference type="EMBL" id="SHNO01000001">
    <property type="protein sequence ID" value="MCX2978668.1"/>
    <property type="molecule type" value="Genomic_DNA"/>
</dbReference>
<evidence type="ECO:0000313" key="1">
    <source>
        <dbReference type="EMBL" id="MCX2978668.1"/>
    </source>
</evidence>
<evidence type="ECO:0000313" key="2">
    <source>
        <dbReference type="Proteomes" id="UP001143304"/>
    </source>
</evidence>
<name>A0ABT3T8R2_9GAMM</name>
<comment type="caution">
    <text evidence="1">The sequence shown here is derived from an EMBL/GenBank/DDBJ whole genome shotgun (WGS) entry which is preliminary data.</text>
</comment>
<dbReference type="SUPFAM" id="SSF56300">
    <property type="entry name" value="Metallo-dependent phosphatases"/>
    <property type="match status" value="1"/>
</dbReference>
<accession>A0ABT3T8R2</accession>
<dbReference type="PANTHER" id="PTHR43143">
    <property type="entry name" value="METALLOPHOSPHOESTERASE, CALCINEURIN SUPERFAMILY"/>
    <property type="match status" value="1"/>
</dbReference>
<dbReference type="RefSeq" id="WP_279250363.1">
    <property type="nucleotide sequence ID" value="NZ_SHNO01000001.1"/>
</dbReference>
<protein>
    <recommendedName>
        <fullName evidence="3">Calcineurin-like phosphoesterase domain-containing protein</fullName>
    </recommendedName>
</protein>
<dbReference type="Gene3D" id="3.60.21.10">
    <property type="match status" value="1"/>
</dbReference>
<keyword evidence="2" id="KW-1185">Reference proteome</keyword>